<gene>
    <name evidence="2" type="ORF">T03_18178</name>
</gene>
<reference evidence="2 3" key="1">
    <citation type="submission" date="2015-01" db="EMBL/GenBank/DDBJ databases">
        <title>Evolution of Trichinella species and genotypes.</title>
        <authorList>
            <person name="Korhonen P.K."/>
            <person name="Edoardo P."/>
            <person name="Giuseppe L.R."/>
            <person name="Gasser R.B."/>
        </authorList>
    </citation>
    <scope>NUCLEOTIDE SEQUENCE [LARGE SCALE GENOMIC DNA]</scope>
    <source>
        <strain evidence="2">ISS120</strain>
    </source>
</reference>
<proteinExistence type="predicted"/>
<evidence type="ECO:0000313" key="2">
    <source>
        <dbReference type="EMBL" id="KRY43807.1"/>
    </source>
</evidence>
<dbReference type="AlphaFoldDB" id="A0A0V1C3D3"/>
<comment type="caution">
    <text evidence="2">The sequence shown here is derived from an EMBL/GenBank/DDBJ whole genome shotgun (WGS) entry which is preliminary data.</text>
</comment>
<keyword evidence="1" id="KW-0472">Membrane</keyword>
<dbReference type="Proteomes" id="UP000054653">
    <property type="component" value="Unassembled WGS sequence"/>
</dbReference>
<accession>A0A0V1C3D3</accession>
<name>A0A0V1C3D3_TRIBR</name>
<sequence>MTNSLKGIVPSGLTMFIAITFAIFEKWIMFFQAVAEYFSLESVNECALAHDITMLPVPDFLK</sequence>
<organism evidence="2 3">
    <name type="scientific">Trichinella britovi</name>
    <name type="common">Parasitic roundworm</name>
    <dbReference type="NCBI Taxonomy" id="45882"/>
    <lineage>
        <taxon>Eukaryota</taxon>
        <taxon>Metazoa</taxon>
        <taxon>Ecdysozoa</taxon>
        <taxon>Nematoda</taxon>
        <taxon>Enoplea</taxon>
        <taxon>Dorylaimia</taxon>
        <taxon>Trichinellida</taxon>
        <taxon>Trichinellidae</taxon>
        <taxon>Trichinella</taxon>
    </lineage>
</organism>
<protein>
    <submittedName>
        <fullName evidence="2">Uncharacterized protein</fullName>
    </submittedName>
</protein>
<dbReference type="EMBL" id="JYDI01000886">
    <property type="protein sequence ID" value="KRY43807.1"/>
    <property type="molecule type" value="Genomic_DNA"/>
</dbReference>
<keyword evidence="1" id="KW-1133">Transmembrane helix</keyword>
<keyword evidence="1" id="KW-0812">Transmembrane</keyword>
<evidence type="ECO:0000313" key="3">
    <source>
        <dbReference type="Proteomes" id="UP000054653"/>
    </source>
</evidence>
<feature type="transmembrane region" description="Helical" evidence="1">
    <location>
        <begin position="12"/>
        <end position="35"/>
    </location>
</feature>
<evidence type="ECO:0000256" key="1">
    <source>
        <dbReference type="SAM" id="Phobius"/>
    </source>
</evidence>
<keyword evidence="3" id="KW-1185">Reference proteome</keyword>